<dbReference type="SUPFAM" id="SSF47384">
    <property type="entry name" value="Homodimeric domain of signal transducing histidine kinase"/>
    <property type="match status" value="1"/>
</dbReference>
<protein>
    <recommendedName>
        <fullName evidence="2">histidine kinase</fullName>
        <ecNumber evidence="2">2.7.13.3</ecNumber>
    </recommendedName>
</protein>
<gene>
    <name evidence="8" type="ORF">GGQ59_002433</name>
</gene>
<keyword evidence="3 5" id="KW-0597">Phosphoprotein</keyword>
<evidence type="ECO:0000256" key="3">
    <source>
        <dbReference type="ARBA" id="ARBA00022553"/>
    </source>
</evidence>
<dbReference type="RefSeq" id="WP_183818934.1">
    <property type="nucleotide sequence ID" value="NZ_JACHOB010000005.1"/>
</dbReference>
<dbReference type="CDD" id="cd00082">
    <property type="entry name" value="HisKA"/>
    <property type="match status" value="1"/>
</dbReference>
<dbReference type="InterPro" id="IPR004358">
    <property type="entry name" value="Sig_transdc_His_kin-like_C"/>
</dbReference>
<dbReference type="Gene3D" id="1.10.287.130">
    <property type="match status" value="1"/>
</dbReference>
<dbReference type="InterPro" id="IPR003661">
    <property type="entry name" value="HisK_dim/P_dom"/>
</dbReference>
<dbReference type="CDD" id="cd17546">
    <property type="entry name" value="REC_hyHK_CKI1_RcsC-like"/>
    <property type="match status" value="1"/>
</dbReference>
<dbReference type="Pfam" id="PF00072">
    <property type="entry name" value="Response_reg"/>
    <property type="match status" value="1"/>
</dbReference>
<dbReference type="AlphaFoldDB" id="A0A840I654"/>
<feature type="modified residue" description="4-aspartylphosphate" evidence="5">
    <location>
        <position position="419"/>
    </location>
</feature>
<evidence type="ECO:0000256" key="2">
    <source>
        <dbReference type="ARBA" id="ARBA00012438"/>
    </source>
</evidence>
<name>A0A840I654_9PROT</name>
<keyword evidence="8" id="KW-0808">Transferase</keyword>
<dbReference type="PRINTS" id="PR00344">
    <property type="entry name" value="BCTRLSENSOR"/>
</dbReference>
<dbReference type="InterPro" id="IPR001789">
    <property type="entry name" value="Sig_transdc_resp-reg_receiver"/>
</dbReference>
<dbReference type="GO" id="GO:0000155">
    <property type="term" value="F:phosphorelay sensor kinase activity"/>
    <property type="evidence" value="ECO:0007669"/>
    <property type="project" value="InterPro"/>
</dbReference>
<dbReference type="Gene3D" id="3.30.565.10">
    <property type="entry name" value="Histidine kinase-like ATPase, C-terminal domain"/>
    <property type="match status" value="1"/>
</dbReference>
<dbReference type="InterPro" id="IPR003594">
    <property type="entry name" value="HATPase_dom"/>
</dbReference>
<dbReference type="SUPFAM" id="SSF52172">
    <property type="entry name" value="CheY-like"/>
    <property type="match status" value="2"/>
</dbReference>
<dbReference type="PROSITE" id="PS50110">
    <property type="entry name" value="RESPONSE_REGULATORY"/>
    <property type="match status" value="2"/>
</dbReference>
<dbReference type="SUPFAM" id="SSF55874">
    <property type="entry name" value="ATPase domain of HSP90 chaperone/DNA topoisomerase II/histidine kinase"/>
    <property type="match status" value="1"/>
</dbReference>
<dbReference type="Gene3D" id="3.40.50.2300">
    <property type="match status" value="2"/>
</dbReference>
<keyword evidence="8" id="KW-0418">Kinase</keyword>
<dbReference type="Pfam" id="PF02518">
    <property type="entry name" value="HATPase_c"/>
    <property type="match status" value="1"/>
</dbReference>
<sequence>MTPSQDLLDSLSLLSILTDEEDRIVRMGAETWALGTVMAGLKGEVFGAQGVPAPLKITRRQRIDGHRHIEDFTTALDAGEGMQLIQWRGSRLSTGTLYLGLDVTRDRAAWRELKALAKTAADASESKMRFLATMSHEMRTPLNGILGMTGLLLDTGLDANQTAYAEAVRESGSALLGLINDILDYSKIEAGHLELDDHVFDPAGLVQSVSELLSPRAAHKDLEIAAYVSPEVPARLRGDEGRLRQVLLNLGGNGVKFTEEGGVSIEVKSKALGDGRHSLRVEVRDTGIGISPQATQTIFEEFAQADETRARAHEGTGLGLSIARRIVRAMGGDVTVESTLGQGSTFAFEVPLMAEGNARQPVTTPPRAPVVVATTSDILARILSLQLRALGVGGFDIAGNADEAAKYLQRSPGAILLCDLPIAAVAGQRLAKLASRAIVMLSPVARGRLEAFRRAGFDGYLIKPIRQASLAERLSTRDAVPDKPTEPARLDAPALAAKPTGDKKRILLAEDNQINAVLATAIIRRAGHHVDVAGNGREAIEALEQAPYDLVLMDMHMPVMDGLEATKRIRAAGGEDANLPIIALTANAMRTDREICLEVGMDDFLSKPFDPADLIAVIDQWTTGEKAKARGAA</sequence>
<feature type="domain" description="Histidine kinase" evidence="6">
    <location>
        <begin position="133"/>
        <end position="354"/>
    </location>
</feature>
<dbReference type="PANTHER" id="PTHR45339:SF1">
    <property type="entry name" value="HYBRID SIGNAL TRANSDUCTION HISTIDINE KINASE J"/>
    <property type="match status" value="1"/>
</dbReference>
<dbReference type="EC" id="2.7.13.3" evidence="2"/>
<dbReference type="SMART" id="SM00387">
    <property type="entry name" value="HATPase_c"/>
    <property type="match status" value="1"/>
</dbReference>
<keyword evidence="4" id="KW-0902">Two-component regulatory system</keyword>
<reference evidence="8 9" key="1">
    <citation type="submission" date="2020-08" db="EMBL/GenBank/DDBJ databases">
        <title>Genomic Encyclopedia of Type Strains, Phase IV (KMG-IV): sequencing the most valuable type-strain genomes for metagenomic binning, comparative biology and taxonomic classification.</title>
        <authorList>
            <person name="Goeker M."/>
        </authorList>
    </citation>
    <scope>NUCLEOTIDE SEQUENCE [LARGE SCALE GENOMIC DNA]</scope>
    <source>
        <strain evidence="8 9">DSM 102850</strain>
    </source>
</reference>
<feature type="domain" description="Response regulatory" evidence="7">
    <location>
        <begin position="505"/>
        <end position="622"/>
    </location>
</feature>
<dbReference type="InterPro" id="IPR005467">
    <property type="entry name" value="His_kinase_dom"/>
</dbReference>
<evidence type="ECO:0000313" key="8">
    <source>
        <dbReference type="EMBL" id="MBB4659892.1"/>
    </source>
</evidence>
<dbReference type="PROSITE" id="PS50109">
    <property type="entry name" value="HIS_KIN"/>
    <property type="match status" value="1"/>
</dbReference>
<dbReference type="FunFam" id="3.30.565.10:FF:000010">
    <property type="entry name" value="Sensor histidine kinase RcsC"/>
    <property type="match status" value="1"/>
</dbReference>
<dbReference type="Pfam" id="PF00512">
    <property type="entry name" value="HisKA"/>
    <property type="match status" value="1"/>
</dbReference>
<evidence type="ECO:0000259" key="7">
    <source>
        <dbReference type="PROSITE" id="PS50110"/>
    </source>
</evidence>
<dbReference type="Proteomes" id="UP000563524">
    <property type="component" value="Unassembled WGS sequence"/>
</dbReference>
<feature type="domain" description="Response regulatory" evidence="7">
    <location>
        <begin position="369"/>
        <end position="478"/>
    </location>
</feature>
<evidence type="ECO:0000256" key="1">
    <source>
        <dbReference type="ARBA" id="ARBA00000085"/>
    </source>
</evidence>
<dbReference type="InterPro" id="IPR036890">
    <property type="entry name" value="HATPase_C_sf"/>
</dbReference>
<keyword evidence="9" id="KW-1185">Reference proteome</keyword>
<organism evidence="8 9">
    <name type="scientific">Parvularcula dongshanensis</name>
    <dbReference type="NCBI Taxonomy" id="1173995"/>
    <lineage>
        <taxon>Bacteria</taxon>
        <taxon>Pseudomonadati</taxon>
        <taxon>Pseudomonadota</taxon>
        <taxon>Alphaproteobacteria</taxon>
        <taxon>Parvularculales</taxon>
        <taxon>Parvularculaceae</taxon>
        <taxon>Parvularcula</taxon>
    </lineage>
</organism>
<feature type="modified residue" description="4-aspartylphosphate" evidence="5">
    <location>
        <position position="554"/>
    </location>
</feature>
<dbReference type="InterPro" id="IPR036097">
    <property type="entry name" value="HisK_dim/P_sf"/>
</dbReference>
<proteinExistence type="predicted"/>
<dbReference type="EMBL" id="JACHOB010000005">
    <property type="protein sequence ID" value="MBB4659892.1"/>
    <property type="molecule type" value="Genomic_DNA"/>
</dbReference>
<evidence type="ECO:0000256" key="5">
    <source>
        <dbReference type="PROSITE-ProRule" id="PRU00169"/>
    </source>
</evidence>
<comment type="caution">
    <text evidence="8">The sequence shown here is derived from an EMBL/GenBank/DDBJ whole genome shotgun (WGS) entry which is preliminary data.</text>
</comment>
<comment type="catalytic activity">
    <reaction evidence="1">
        <text>ATP + protein L-histidine = ADP + protein N-phospho-L-histidine.</text>
        <dbReference type="EC" id="2.7.13.3"/>
    </reaction>
</comment>
<accession>A0A840I654</accession>
<evidence type="ECO:0000313" key="9">
    <source>
        <dbReference type="Proteomes" id="UP000563524"/>
    </source>
</evidence>
<dbReference type="SMART" id="SM00388">
    <property type="entry name" value="HisKA"/>
    <property type="match status" value="1"/>
</dbReference>
<dbReference type="InterPro" id="IPR011006">
    <property type="entry name" value="CheY-like_superfamily"/>
</dbReference>
<dbReference type="SMART" id="SM00448">
    <property type="entry name" value="REC"/>
    <property type="match status" value="2"/>
</dbReference>
<dbReference type="PANTHER" id="PTHR45339">
    <property type="entry name" value="HYBRID SIGNAL TRANSDUCTION HISTIDINE KINASE J"/>
    <property type="match status" value="1"/>
</dbReference>
<evidence type="ECO:0000256" key="4">
    <source>
        <dbReference type="ARBA" id="ARBA00023012"/>
    </source>
</evidence>
<evidence type="ECO:0000259" key="6">
    <source>
        <dbReference type="PROSITE" id="PS50109"/>
    </source>
</evidence>
<dbReference type="CDD" id="cd16922">
    <property type="entry name" value="HATPase_EvgS-ArcB-TorS-like"/>
    <property type="match status" value="1"/>
</dbReference>